<dbReference type="SUPFAM" id="SSF117281">
    <property type="entry name" value="Kelch motif"/>
    <property type="match status" value="1"/>
</dbReference>
<dbReference type="Proteomes" id="UP000265618">
    <property type="component" value="Unassembled WGS sequence"/>
</dbReference>
<dbReference type="EMBL" id="BDIP01002677">
    <property type="protein sequence ID" value="GIQ86656.1"/>
    <property type="molecule type" value="Genomic_DNA"/>
</dbReference>
<proteinExistence type="predicted"/>
<dbReference type="PANTHER" id="PTHR46647:SF1">
    <property type="entry name" value="RAB9 EFFECTOR PROTEIN WITH KELCH MOTIFS"/>
    <property type="match status" value="1"/>
</dbReference>
<reference evidence="3 4" key="1">
    <citation type="journal article" date="2018" name="PLoS ONE">
        <title>The draft genome of Kipferlia bialata reveals reductive genome evolution in fornicate parasites.</title>
        <authorList>
            <person name="Tanifuji G."/>
            <person name="Takabayashi S."/>
            <person name="Kume K."/>
            <person name="Takagi M."/>
            <person name="Nakayama T."/>
            <person name="Kamikawa R."/>
            <person name="Inagaki Y."/>
            <person name="Hashimoto T."/>
        </authorList>
    </citation>
    <scope>NUCLEOTIDE SEQUENCE [LARGE SCALE GENOMIC DNA]</scope>
    <source>
        <strain evidence="3">NY0173</strain>
    </source>
</reference>
<dbReference type="OrthoDB" id="432528at2759"/>
<gene>
    <name evidence="3" type="ORF">KIPB_008549</name>
</gene>
<keyword evidence="4" id="KW-1185">Reference proteome</keyword>
<comment type="caution">
    <text evidence="3">The sequence shown here is derived from an EMBL/GenBank/DDBJ whole genome shotgun (WGS) entry which is preliminary data.</text>
</comment>
<dbReference type="InterPro" id="IPR015915">
    <property type="entry name" value="Kelch-typ_b-propeller"/>
</dbReference>
<dbReference type="PANTHER" id="PTHR46647">
    <property type="entry name" value="RAB9 EFFECTOR PROTEIN WITH KELCH MOTIFS"/>
    <property type="match status" value="1"/>
</dbReference>
<keyword evidence="1" id="KW-0880">Kelch repeat</keyword>
<name>A0A9K3D0T5_9EUKA</name>
<protein>
    <submittedName>
        <fullName evidence="3">Uncharacterized protein</fullName>
    </submittedName>
</protein>
<dbReference type="SMART" id="SM00612">
    <property type="entry name" value="Kelch"/>
    <property type="match status" value="2"/>
</dbReference>
<accession>A0A9K3D0T5</accession>
<sequence>VMIVGESFSDEEEPCVIVTKDPLTGTISSTCVEPSPFDCCLYQCTATRVGEEVFVFGGCIRSSYENTLHIYSIAKGTWREVEMGGEGPEGRCQHSAFCLGGKLYIAGGFGDNQRCTDMWCYDPETESWTQREDPPEVVRTAATTVVGNTAHLMGCDDNDALHLTYTEAKGWKTRTLPFELMRGAAVTVGTDIHVIGGMYSREQVHVYNTKSKKWSAYPGLPVDTDAETPARLDAGACMLSETCMLVHGDMGTLVGTRPETKGERKQREKREREWAVIREERERHLREREAVLEGERQEMASVLSGIGVCADTMTLEELRSTVLPHLISRILALERGRK</sequence>
<dbReference type="InterPro" id="IPR006652">
    <property type="entry name" value="Kelch_1"/>
</dbReference>
<evidence type="ECO:0000256" key="2">
    <source>
        <dbReference type="ARBA" id="ARBA00022737"/>
    </source>
</evidence>
<organism evidence="3 4">
    <name type="scientific">Kipferlia bialata</name>
    <dbReference type="NCBI Taxonomy" id="797122"/>
    <lineage>
        <taxon>Eukaryota</taxon>
        <taxon>Metamonada</taxon>
        <taxon>Carpediemonas-like organisms</taxon>
        <taxon>Kipferlia</taxon>
    </lineage>
</organism>
<evidence type="ECO:0000256" key="1">
    <source>
        <dbReference type="ARBA" id="ARBA00022441"/>
    </source>
</evidence>
<dbReference type="AlphaFoldDB" id="A0A9K3D0T5"/>
<keyword evidence="2" id="KW-0677">Repeat</keyword>
<dbReference type="Pfam" id="PF24681">
    <property type="entry name" value="Kelch_KLHDC2_KLHL20_DRC7"/>
    <property type="match status" value="1"/>
</dbReference>
<feature type="non-terminal residue" evidence="3">
    <location>
        <position position="1"/>
    </location>
</feature>
<evidence type="ECO:0000313" key="3">
    <source>
        <dbReference type="EMBL" id="GIQ86656.1"/>
    </source>
</evidence>
<dbReference type="Gene3D" id="2.120.10.80">
    <property type="entry name" value="Kelch-type beta propeller"/>
    <property type="match status" value="1"/>
</dbReference>
<evidence type="ECO:0000313" key="4">
    <source>
        <dbReference type="Proteomes" id="UP000265618"/>
    </source>
</evidence>
<dbReference type="InterPro" id="IPR052124">
    <property type="entry name" value="Rab9_kelch_effector"/>
</dbReference>